<reference evidence="1 2" key="1">
    <citation type="submission" date="2019-02" db="EMBL/GenBank/DDBJ databases">
        <title>Deep-cultivation of Planctomycetes and their phenomic and genomic characterization uncovers novel biology.</title>
        <authorList>
            <person name="Wiegand S."/>
            <person name="Jogler M."/>
            <person name="Boedeker C."/>
            <person name="Pinto D."/>
            <person name="Vollmers J."/>
            <person name="Rivas-Marin E."/>
            <person name="Kohn T."/>
            <person name="Peeters S.H."/>
            <person name="Heuer A."/>
            <person name="Rast P."/>
            <person name="Oberbeckmann S."/>
            <person name="Bunk B."/>
            <person name="Jeske O."/>
            <person name="Meyerdierks A."/>
            <person name="Storesund J.E."/>
            <person name="Kallscheuer N."/>
            <person name="Luecker S."/>
            <person name="Lage O.M."/>
            <person name="Pohl T."/>
            <person name="Merkel B.J."/>
            <person name="Hornburger P."/>
            <person name="Mueller R.-W."/>
            <person name="Bruemmer F."/>
            <person name="Labrenz M."/>
            <person name="Spormann A.M."/>
            <person name="Op den Camp H."/>
            <person name="Overmann J."/>
            <person name="Amann R."/>
            <person name="Jetten M.S.M."/>
            <person name="Mascher T."/>
            <person name="Medema M.H."/>
            <person name="Devos D.P."/>
            <person name="Kaster A.-K."/>
            <person name="Ovreas L."/>
            <person name="Rohde M."/>
            <person name="Galperin M.Y."/>
            <person name="Jogler C."/>
        </authorList>
    </citation>
    <scope>NUCLEOTIDE SEQUENCE [LARGE SCALE GENOMIC DNA]</scope>
    <source>
        <strain evidence="1 2">HG15A2</strain>
    </source>
</reference>
<protein>
    <recommendedName>
        <fullName evidence="3">PEP-CTERM protein-sorting domain-containing protein</fullName>
    </recommendedName>
</protein>
<proteinExistence type="predicted"/>
<dbReference type="Proteomes" id="UP000319852">
    <property type="component" value="Chromosome"/>
</dbReference>
<evidence type="ECO:0008006" key="3">
    <source>
        <dbReference type="Google" id="ProtNLM"/>
    </source>
</evidence>
<dbReference type="EMBL" id="CP036263">
    <property type="protein sequence ID" value="QDT01583.1"/>
    <property type="molecule type" value="Genomic_DNA"/>
</dbReference>
<name>A0A517N378_9BACT</name>
<evidence type="ECO:0000313" key="2">
    <source>
        <dbReference type="Proteomes" id="UP000319852"/>
    </source>
</evidence>
<dbReference type="KEGG" id="amob:HG15A2_49300"/>
<dbReference type="InterPro" id="IPR018247">
    <property type="entry name" value="EF_Hand_1_Ca_BS"/>
</dbReference>
<organism evidence="1 2">
    <name type="scientific">Adhaeretor mobilis</name>
    <dbReference type="NCBI Taxonomy" id="1930276"/>
    <lineage>
        <taxon>Bacteria</taxon>
        <taxon>Pseudomonadati</taxon>
        <taxon>Planctomycetota</taxon>
        <taxon>Planctomycetia</taxon>
        <taxon>Pirellulales</taxon>
        <taxon>Lacipirellulaceae</taxon>
        <taxon>Adhaeretor</taxon>
    </lineage>
</organism>
<gene>
    <name evidence="1" type="ORF">HG15A2_49300</name>
</gene>
<evidence type="ECO:0000313" key="1">
    <source>
        <dbReference type="EMBL" id="QDT01583.1"/>
    </source>
</evidence>
<dbReference type="PROSITE" id="PS00018">
    <property type="entry name" value="EF_HAND_1"/>
    <property type="match status" value="1"/>
</dbReference>
<dbReference type="RefSeq" id="WP_145063796.1">
    <property type="nucleotide sequence ID" value="NZ_CP036263.1"/>
</dbReference>
<dbReference type="AlphaFoldDB" id="A0A517N378"/>
<accession>A0A517N378</accession>
<sequence length="965" mass="100758">MRIAIIAIATLGGMFCGGPFSSSAVGQEADWSTAFRFRTSGGFENPGVIAAFNPQPEPPAYFIPPEIDLSEATELRMTIPDIAVSEGGAQILMALPDEFSFEADGAPNGEAFFFQANGPSPLNMQFTMTTGSGGFAAPGTWVAFNPQPEPPAGFHGIGFEFQFTSNSPATLVIEILDDGVEPLAFELLQGADFDSDSDVDSADLAAWQAAYGGASGGDANLNGQTNGEDFLLWQQQNTTGQEIVAVPEPAGMAILVGGLLLILRIKRRTVFLVCMLLPLTWCASSAQAVDKFWDGSASDFWSNASNWTPFGVPAQNDNAILNNTTFGSAVFLAGNARIRGLQISNGIDVNTNGHQLSAAGGGGNPTIISNPGSSLTLRHAANAPTAFFTHRFELVNGGDLFLGALGQLGAEVEIGEPGSTIDVGSVISGAGFIGFDNFGGGSTTSVLNNNGTVRANFGTLTISTDGAFDLDGTNGNGVVDVDDGTFLSTSLRLNVNGPLTDPFDGTMQIGRGDTVSFSDSWQLGANAQAGSGLLEMNGLSDTATLRGGDVTVRGNATQINVLSGNAVFFPDFDIDQATMTISPNTSVDFRGDMDFRSGSKFNLGSGSTMAINGTTVFRQSTVNWDGPVENSQTTIGPTGILEFQTNSIEAIGNQFDGSVSVHGGVLSVQTSGAWVMNGNLNLNNVNDSIGRVSGQPFIVGNGVDTGPDGAVNVGGIGETRITAQTTFRSDAELTINARALLRINNNVTIETGAEVFGSGTLLNDGNLLIQNGVTIPGKLQNIDRLTLSGPTTFSEVTVGEYEQSAQFSRMTVDIGDAATNMFDRLTVVGDAILGGILDVDLASLTEPVLGDQFPLITANSISGTFHSLQLPPLSSGDVWNIKYNPSSVILEVVAPLLADFDNDGDVDGLDFLALQRDNPALIPNWQTEYGNGSVVAASANVPEPSTVCLLLLTGLFLTSPRRRIL</sequence>
<dbReference type="OrthoDB" id="232145at2"/>
<keyword evidence="2" id="KW-1185">Reference proteome</keyword>